<name>A0A811PBG5_9POAL</name>
<organism evidence="5 6">
    <name type="scientific">Miscanthus lutarioriparius</name>
    <dbReference type="NCBI Taxonomy" id="422564"/>
    <lineage>
        <taxon>Eukaryota</taxon>
        <taxon>Viridiplantae</taxon>
        <taxon>Streptophyta</taxon>
        <taxon>Embryophyta</taxon>
        <taxon>Tracheophyta</taxon>
        <taxon>Spermatophyta</taxon>
        <taxon>Magnoliopsida</taxon>
        <taxon>Liliopsida</taxon>
        <taxon>Poales</taxon>
        <taxon>Poaceae</taxon>
        <taxon>PACMAD clade</taxon>
        <taxon>Panicoideae</taxon>
        <taxon>Andropogonodae</taxon>
        <taxon>Andropogoneae</taxon>
        <taxon>Saccharinae</taxon>
        <taxon>Miscanthus</taxon>
    </lineage>
</organism>
<keyword evidence="1" id="KW-0479">Metal-binding</keyword>
<dbReference type="FunFam" id="3.30.40.10:FF:000239">
    <property type="entry name" value="probable BOI-related E3 ubiquitin-protein ligase 2"/>
    <property type="match status" value="1"/>
</dbReference>
<gene>
    <name evidence="5" type="ORF">NCGR_LOCUS29122</name>
</gene>
<evidence type="ECO:0000256" key="4">
    <source>
        <dbReference type="SAM" id="Coils"/>
    </source>
</evidence>
<evidence type="ECO:0000256" key="1">
    <source>
        <dbReference type="ARBA" id="ARBA00022723"/>
    </source>
</evidence>
<dbReference type="GO" id="GO:0004842">
    <property type="term" value="F:ubiquitin-protein transferase activity"/>
    <property type="evidence" value="ECO:0007669"/>
    <property type="project" value="TreeGrafter"/>
</dbReference>
<dbReference type="Pfam" id="PF13920">
    <property type="entry name" value="zf-C3HC4_3"/>
    <property type="match status" value="1"/>
</dbReference>
<dbReference type="Proteomes" id="UP000604825">
    <property type="component" value="Unassembled WGS sequence"/>
</dbReference>
<accession>A0A811PBG5</accession>
<keyword evidence="3" id="KW-0862">Zinc</keyword>
<dbReference type="AlphaFoldDB" id="A0A811PBG5"/>
<reference evidence="5" key="1">
    <citation type="submission" date="2020-10" db="EMBL/GenBank/DDBJ databases">
        <authorList>
            <person name="Han B."/>
            <person name="Lu T."/>
            <person name="Zhao Q."/>
            <person name="Huang X."/>
            <person name="Zhao Y."/>
        </authorList>
    </citation>
    <scope>NUCLEOTIDE SEQUENCE</scope>
</reference>
<comment type="caution">
    <text evidence="5">The sequence shown here is derived from an EMBL/GenBank/DDBJ whole genome shotgun (WGS) entry which is preliminary data.</text>
</comment>
<evidence type="ECO:0000313" key="5">
    <source>
        <dbReference type="EMBL" id="CAD6244423.1"/>
    </source>
</evidence>
<evidence type="ECO:0000256" key="3">
    <source>
        <dbReference type="ARBA" id="ARBA00022833"/>
    </source>
</evidence>
<dbReference type="PANTHER" id="PTHR42647">
    <property type="entry name" value="SBP (S-RIBONUCLEASE BINDING PROTEIN) FAMILY PROTEIN"/>
    <property type="match status" value="1"/>
</dbReference>
<dbReference type="OrthoDB" id="1711136at2759"/>
<protein>
    <recommendedName>
        <fullName evidence="7">SBP1</fullName>
    </recommendedName>
</protein>
<dbReference type="InterPro" id="IPR013083">
    <property type="entry name" value="Znf_RING/FYVE/PHD"/>
</dbReference>
<dbReference type="Gene3D" id="3.30.40.10">
    <property type="entry name" value="Zinc/RING finger domain, C3HC4 (zinc finger)"/>
    <property type="match status" value="1"/>
</dbReference>
<sequence>MAVHAQYLSRASPHDHRAIRPALDNATSASAFRGEPGGGGHPLAAAVGGGNTVLSDLTCNNNSSNDNNGCFLPRKRARVGDVAGAGVGLIMDLQGQRALLPPVPAQVPVLLPAGDVQSRLLCSAAASTSGRPPSSVAPVSQGLLSLLYRHGVEIDALVRIENERLRAGLQEARRRHVRTVVSAVERAAARRLRAAEAELERALVRNAELDARLRQTEAEGQAWQDIARCHEGVAAGLRATLDNLMQTQSPYAGAGAGEGDAEDAQSCCFELGQEQGEGAEASGGGRTRACRWCGAAEACVLLLPCRHLCLCRGCEAGVQACPVCAATKNASLHVLLH</sequence>
<feature type="coiled-coil region" evidence="4">
    <location>
        <begin position="185"/>
        <end position="219"/>
    </location>
</feature>
<dbReference type="GO" id="GO:0008270">
    <property type="term" value="F:zinc ion binding"/>
    <property type="evidence" value="ECO:0007669"/>
    <property type="project" value="UniProtKB-KW"/>
</dbReference>
<evidence type="ECO:0000313" key="6">
    <source>
        <dbReference type="Proteomes" id="UP000604825"/>
    </source>
</evidence>
<keyword evidence="6" id="KW-1185">Reference proteome</keyword>
<evidence type="ECO:0008006" key="7">
    <source>
        <dbReference type="Google" id="ProtNLM"/>
    </source>
</evidence>
<evidence type="ECO:0000256" key="2">
    <source>
        <dbReference type="ARBA" id="ARBA00022771"/>
    </source>
</evidence>
<dbReference type="PANTHER" id="PTHR42647:SF66">
    <property type="entry name" value="BOI-RELATED E3 UBIQUITIN-PROTEIN LIGASE 2-RELATED"/>
    <property type="match status" value="1"/>
</dbReference>
<keyword evidence="2" id="KW-0863">Zinc-finger</keyword>
<dbReference type="EMBL" id="CAJGYO010000007">
    <property type="protein sequence ID" value="CAD6244423.1"/>
    <property type="molecule type" value="Genomic_DNA"/>
</dbReference>
<dbReference type="CDD" id="cd16649">
    <property type="entry name" value="mRING-HC-C3HC5_CGRF1-like"/>
    <property type="match status" value="1"/>
</dbReference>
<keyword evidence="4" id="KW-0175">Coiled coil</keyword>
<proteinExistence type="predicted"/>